<keyword evidence="1" id="KW-0479">Metal-binding</keyword>
<dbReference type="InterPro" id="IPR003111">
    <property type="entry name" value="Lon_prtase_N"/>
</dbReference>
<dbReference type="InterPro" id="IPR015947">
    <property type="entry name" value="PUA-like_sf"/>
</dbReference>
<dbReference type="GO" id="GO:0061630">
    <property type="term" value="F:ubiquitin protein ligase activity"/>
    <property type="evidence" value="ECO:0007669"/>
    <property type="project" value="TreeGrafter"/>
</dbReference>
<dbReference type="Proteomes" id="UP000288429">
    <property type="component" value="Unassembled WGS sequence"/>
</dbReference>
<evidence type="ECO:0000256" key="2">
    <source>
        <dbReference type="ARBA" id="ARBA00022771"/>
    </source>
</evidence>
<evidence type="ECO:0000256" key="5">
    <source>
        <dbReference type="SAM" id="MobiDB-lite"/>
    </source>
</evidence>
<evidence type="ECO:0008006" key="10">
    <source>
        <dbReference type="Google" id="ProtNLM"/>
    </source>
</evidence>
<dbReference type="Gene3D" id="3.30.40.10">
    <property type="entry name" value="Zinc/RING finger domain, C3HC4 (zinc finger)"/>
    <property type="match status" value="2"/>
</dbReference>
<organism evidence="8 9">
    <name type="scientific">Fusarium ambrosium</name>
    <dbReference type="NCBI Taxonomy" id="131363"/>
    <lineage>
        <taxon>Eukaryota</taxon>
        <taxon>Fungi</taxon>
        <taxon>Dikarya</taxon>
        <taxon>Ascomycota</taxon>
        <taxon>Pezizomycotina</taxon>
        <taxon>Sordariomycetes</taxon>
        <taxon>Hypocreomycetidae</taxon>
        <taxon>Hypocreales</taxon>
        <taxon>Nectriaceae</taxon>
        <taxon>Fusarium</taxon>
        <taxon>Fusarium solani species complex</taxon>
    </lineage>
</organism>
<evidence type="ECO:0000259" key="7">
    <source>
        <dbReference type="PROSITE" id="PS51787"/>
    </source>
</evidence>
<evidence type="ECO:0000256" key="1">
    <source>
        <dbReference type="ARBA" id="ARBA00022723"/>
    </source>
</evidence>
<comment type="caution">
    <text evidence="8">The sequence shown here is derived from an EMBL/GenBank/DDBJ whole genome shotgun (WGS) entry which is preliminary data.</text>
</comment>
<reference evidence="8 9" key="1">
    <citation type="submission" date="2017-06" db="EMBL/GenBank/DDBJ databases">
        <title>Cmopartive genomic analysis of Ambrosia Fusariam Clade fungi.</title>
        <authorList>
            <person name="Stajich J.E."/>
            <person name="Carrillo J."/>
            <person name="Kijimoto T."/>
            <person name="Eskalen A."/>
            <person name="O'Donnell K."/>
            <person name="Kasson M."/>
        </authorList>
    </citation>
    <scope>NUCLEOTIDE SEQUENCE [LARGE SCALE GENOMIC DNA]</scope>
    <source>
        <strain evidence="8 9">NRRL 20438</strain>
    </source>
</reference>
<dbReference type="SMART" id="SM00464">
    <property type="entry name" value="LON"/>
    <property type="match status" value="1"/>
</dbReference>
<feature type="region of interest" description="Disordered" evidence="5">
    <location>
        <begin position="1"/>
        <end position="47"/>
    </location>
</feature>
<sequence length="594" mass="66814">MPPHATPQQPAARPSPGPGPEPDRELPDPGRSQSTTPAPTPRHRDVAPRDFVRLFQCRMCSLPLREPVSLPCGKTMCRRCLPETHRRNITYPAAPDRLRGFKCPFSDCAREHALDDCAVDVVLNKTAGHVRDEIDRRKLMVHGSTRVEWPDPWAAAGITSMREDDAYSKVIQGGKVVATYSLAEEGDLSYETDITYNYIPSPPTSPSPTSTVDDDDDTSLVRKAQDATRAEMDCQICYALFYDPLTTPCGHTFCRSCLVRILDHSRYCPICRRPMAINPVLSQNSSPSNETITRIIEAFWLDEVHARKEALDAERASQMQDFDLPLFVCTLSFPRMPTFLHIFEPRYRLMIRRAFEGDRTFGMVLPKRPQHPDDVDFHDLGTLLRIVNISYYPDGRSLIETVGLSRFRVRSHSYLDGYTVAKTERVDDVSLAQEEAMEAMEAVPPTEQPTTGESSSIQGDKDSQDSPSSTSPPPTVDTLPMPASPEDIDAMSTQSLMQFASSFVARMRVQSVPWLTERMFTIYGECPDDAAIFPWWFASMLPVKDIEKYRLLGTSSVRERLKICCSWIIEWQTSTWTKLIDGRSGLSTAAQSSD</sequence>
<dbReference type="EMBL" id="NIZV01000477">
    <property type="protein sequence ID" value="RSL88347.1"/>
    <property type="molecule type" value="Genomic_DNA"/>
</dbReference>
<dbReference type="SUPFAM" id="SSF88697">
    <property type="entry name" value="PUA domain-like"/>
    <property type="match status" value="1"/>
</dbReference>
<dbReference type="Gene3D" id="2.30.130.40">
    <property type="entry name" value="LON domain-like"/>
    <property type="match status" value="1"/>
</dbReference>
<dbReference type="InterPro" id="IPR046336">
    <property type="entry name" value="Lon_prtase_N_sf"/>
</dbReference>
<dbReference type="InterPro" id="IPR013083">
    <property type="entry name" value="Znf_RING/FYVE/PHD"/>
</dbReference>
<evidence type="ECO:0000313" key="8">
    <source>
        <dbReference type="EMBL" id="RSL88347.1"/>
    </source>
</evidence>
<feature type="domain" description="Lon N-terminal" evidence="7">
    <location>
        <begin position="321"/>
        <end position="572"/>
    </location>
</feature>
<evidence type="ECO:0000259" key="6">
    <source>
        <dbReference type="PROSITE" id="PS50089"/>
    </source>
</evidence>
<evidence type="ECO:0000256" key="3">
    <source>
        <dbReference type="ARBA" id="ARBA00022833"/>
    </source>
</evidence>
<dbReference type="PROSITE" id="PS50089">
    <property type="entry name" value="ZF_RING_2"/>
    <property type="match status" value="1"/>
</dbReference>
<gene>
    <name evidence="8" type="ORF">CDV31_016073</name>
</gene>
<keyword evidence="2 4" id="KW-0863">Zinc-finger</keyword>
<dbReference type="SUPFAM" id="SSF57850">
    <property type="entry name" value="RING/U-box"/>
    <property type="match status" value="2"/>
</dbReference>
<feature type="domain" description="RING-type" evidence="6">
    <location>
        <begin position="234"/>
        <end position="272"/>
    </location>
</feature>
<dbReference type="PANTHER" id="PTHR23327:SF42">
    <property type="entry name" value="LON PEPTIDASE N-TERMINAL DOMAIN AND RING FINGER PROTEIN C14F5.10C"/>
    <property type="match status" value="1"/>
</dbReference>
<dbReference type="PANTHER" id="PTHR23327">
    <property type="entry name" value="RING FINGER PROTEIN 127"/>
    <property type="match status" value="1"/>
</dbReference>
<dbReference type="InterPro" id="IPR001841">
    <property type="entry name" value="Znf_RING"/>
</dbReference>
<dbReference type="InterPro" id="IPR017907">
    <property type="entry name" value="Znf_RING_CS"/>
</dbReference>
<protein>
    <recommendedName>
        <fullName evidence="10">RING-type domain-containing protein</fullName>
    </recommendedName>
</protein>
<dbReference type="PROSITE" id="PS51787">
    <property type="entry name" value="LON_N"/>
    <property type="match status" value="1"/>
</dbReference>
<dbReference type="CDD" id="cd16514">
    <property type="entry name" value="RING-HC_LONFs_rpt2"/>
    <property type="match status" value="1"/>
</dbReference>
<dbReference type="Gene3D" id="1.20.58.1480">
    <property type="match status" value="1"/>
</dbReference>
<feature type="region of interest" description="Disordered" evidence="5">
    <location>
        <begin position="198"/>
        <end position="217"/>
    </location>
</feature>
<dbReference type="Pfam" id="PF02190">
    <property type="entry name" value="LON_substr_bdg"/>
    <property type="match status" value="1"/>
</dbReference>
<evidence type="ECO:0000313" key="9">
    <source>
        <dbReference type="Proteomes" id="UP000288429"/>
    </source>
</evidence>
<accession>A0A428SF22</accession>
<feature type="region of interest" description="Disordered" evidence="5">
    <location>
        <begin position="438"/>
        <end position="487"/>
    </location>
</feature>
<dbReference type="GO" id="GO:0008270">
    <property type="term" value="F:zinc ion binding"/>
    <property type="evidence" value="ECO:0007669"/>
    <property type="project" value="UniProtKB-KW"/>
</dbReference>
<evidence type="ECO:0000256" key="4">
    <source>
        <dbReference type="PROSITE-ProRule" id="PRU00175"/>
    </source>
</evidence>
<keyword evidence="3" id="KW-0862">Zinc</keyword>
<proteinExistence type="predicted"/>
<feature type="compositionally biased region" description="Polar residues" evidence="5">
    <location>
        <begin position="448"/>
        <end position="458"/>
    </location>
</feature>
<name>A0A428SF22_9HYPO</name>
<dbReference type="AlphaFoldDB" id="A0A428SF22"/>
<dbReference type="SMART" id="SM00184">
    <property type="entry name" value="RING"/>
    <property type="match status" value="2"/>
</dbReference>
<keyword evidence="9" id="KW-1185">Reference proteome</keyword>
<dbReference type="PROSITE" id="PS00518">
    <property type="entry name" value="ZF_RING_1"/>
    <property type="match status" value="1"/>
</dbReference>
<dbReference type="Pfam" id="PF13923">
    <property type="entry name" value="zf-C3HC4_2"/>
    <property type="match status" value="1"/>
</dbReference>